<accession>A0AAV7EAK3</accession>
<reference evidence="1 2" key="1">
    <citation type="submission" date="2021-07" db="EMBL/GenBank/DDBJ databases">
        <title>The Aristolochia fimbriata genome: insights into angiosperm evolution, floral development and chemical biosynthesis.</title>
        <authorList>
            <person name="Jiao Y."/>
        </authorList>
    </citation>
    <scope>NUCLEOTIDE SEQUENCE [LARGE SCALE GENOMIC DNA]</scope>
    <source>
        <strain evidence="1">IBCAS-2021</strain>
        <tissue evidence="1">Leaf</tissue>
    </source>
</reference>
<evidence type="ECO:0000313" key="1">
    <source>
        <dbReference type="EMBL" id="KAG9444552.1"/>
    </source>
</evidence>
<sequence length="97" mass="11340">MKEFISFCAISQCSIPIPKKKQRKQKLNFIIRFLFEPRHFLWHFVLLDLGVVGLSFNQEVSLHGYHLFPSTSTPLRQTLSEAFRIFSPKLPFASPIF</sequence>
<keyword evidence="2" id="KW-1185">Reference proteome</keyword>
<comment type="caution">
    <text evidence="1">The sequence shown here is derived from an EMBL/GenBank/DDBJ whole genome shotgun (WGS) entry which is preliminary data.</text>
</comment>
<proteinExistence type="predicted"/>
<dbReference type="AlphaFoldDB" id="A0AAV7EAK3"/>
<dbReference type="Proteomes" id="UP000825729">
    <property type="component" value="Unassembled WGS sequence"/>
</dbReference>
<evidence type="ECO:0000313" key="2">
    <source>
        <dbReference type="Proteomes" id="UP000825729"/>
    </source>
</evidence>
<organism evidence="1 2">
    <name type="scientific">Aristolochia fimbriata</name>
    <name type="common">White veined hardy Dutchman's pipe vine</name>
    <dbReference type="NCBI Taxonomy" id="158543"/>
    <lineage>
        <taxon>Eukaryota</taxon>
        <taxon>Viridiplantae</taxon>
        <taxon>Streptophyta</taxon>
        <taxon>Embryophyta</taxon>
        <taxon>Tracheophyta</taxon>
        <taxon>Spermatophyta</taxon>
        <taxon>Magnoliopsida</taxon>
        <taxon>Magnoliidae</taxon>
        <taxon>Piperales</taxon>
        <taxon>Aristolochiaceae</taxon>
        <taxon>Aristolochia</taxon>
    </lineage>
</organism>
<dbReference type="EMBL" id="JAINDJ010000006">
    <property type="protein sequence ID" value="KAG9444552.1"/>
    <property type="molecule type" value="Genomic_DNA"/>
</dbReference>
<gene>
    <name evidence="1" type="ORF">H6P81_015892</name>
</gene>
<protein>
    <submittedName>
        <fullName evidence="1">Uncharacterized protein</fullName>
    </submittedName>
</protein>
<name>A0AAV7EAK3_ARIFI</name>